<evidence type="ECO:0000313" key="2">
    <source>
        <dbReference type="EMBL" id="PWC23707.1"/>
    </source>
</evidence>
<dbReference type="Proteomes" id="UP000295985">
    <property type="component" value="Unassembled WGS sequence"/>
</dbReference>
<keyword evidence="5" id="KW-1185">Reference proteome</keyword>
<dbReference type="Pfam" id="PF11939">
    <property type="entry name" value="NiFe-hyd_HybE"/>
    <property type="match status" value="1"/>
</dbReference>
<dbReference type="Gene3D" id="3.30.1460.40">
    <property type="entry name" value="[NiFe]-hydrogenase assembly chaperone, HybE"/>
    <property type="match status" value="1"/>
</dbReference>
<dbReference type="EMBL" id="QDKK01000020">
    <property type="protein sequence ID" value="PWC23707.1"/>
    <property type="molecule type" value="Genomic_DNA"/>
</dbReference>
<dbReference type="Proteomes" id="UP000303847">
    <property type="component" value="Chromosome"/>
</dbReference>
<dbReference type="OrthoDB" id="6485044at2"/>
<comment type="similarity">
    <text evidence="1">Belongs to the HupJ family.</text>
</comment>
<gene>
    <name evidence="2" type="ORF">DDT54_13555</name>
    <name evidence="3" type="ORF">EH206_07100</name>
</gene>
<accession>A0A2U1UPY6</accession>
<evidence type="ECO:0000313" key="3">
    <source>
        <dbReference type="EMBL" id="QCR03967.1"/>
    </source>
</evidence>
<dbReference type="InterPro" id="IPR038530">
    <property type="entry name" value="NiFe-hyd_HybE_sf"/>
</dbReference>
<reference evidence="3 5" key="2">
    <citation type="submission" date="2018-11" db="EMBL/GenBank/DDBJ databases">
        <title>Genome sequences of Brenneria nigrifluens and Brenneria rubrifaciens.</title>
        <authorList>
            <person name="Poret-Peterson A.T."/>
            <person name="McClean A.E."/>
            <person name="Kluepfel D.A."/>
        </authorList>
    </citation>
    <scope>NUCLEOTIDE SEQUENCE [LARGE SCALE GENOMIC DNA]</scope>
    <source>
        <strain evidence="3 5">ATCC 13028</strain>
    </source>
</reference>
<dbReference type="InterPro" id="IPR023994">
    <property type="entry name" value="NiFe-hyd_HybE"/>
</dbReference>
<evidence type="ECO:0000313" key="4">
    <source>
        <dbReference type="Proteomes" id="UP000295985"/>
    </source>
</evidence>
<organism evidence="2 4">
    <name type="scientific">Brenneria nigrifluens DSM 30175 = ATCC 13028</name>
    <dbReference type="NCBI Taxonomy" id="1121120"/>
    <lineage>
        <taxon>Bacteria</taxon>
        <taxon>Pseudomonadati</taxon>
        <taxon>Pseudomonadota</taxon>
        <taxon>Gammaproteobacteria</taxon>
        <taxon>Enterobacterales</taxon>
        <taxon>Pectobacteriaceae</taxon>
        <taxon>Brenneria</taxon>
    </lineage>
</organism>
<dbReference type="NCBIfam" id="NF007776">
    <property type="entry name" value="PRK10465.1"/>
    <property type="match status" value="1"/>
</dbReference>
<protein>
    <submittedName>
        <fullName evidence="2">Hydrogenase-2 assembly chaperone</fullName>
    </submittedName>
</protein>
<reference evidence="2 4" key="1">
    <citation type="submission" date="2018-04" db="EMBL/GenBank/DDBJ databases">
        <title>Brenneria corticis sp.nov.</title>
        <authorList>
            <person name="Li Y."/>
        </authorList>
    </citation>
    <scope>NUCLEOTIDE SEQUENCE [LARGE SCALE GENOMIC DNA]</scope>
    <source>
        <strain evidence="2 4">LMG 2694</strain>
    </source>
</reference>
<sequence length="185" mass="20506">MTRSVVNNPVEAGDLDQMPGERKESALTIRHDGHPAAWLEPMFEQVAREKMRMLPFYREGIPVRACGFTLFERQWVGCLLTPWMISLLVLPGPEQVWPVRKLADRLALALPCGNVTFIVGEMSGKQYLSCSLMSPIDGGISGEQAVLLAEQSAKMALSFPVADGDAPQNIGRRALFSRNRSERHA</sequence>
<dbReference type="AlphaFoldDB" id="A0A2U1UPY6"/>
<evidence type="ECO:0000256" key="1">
    <source>
        <dbReference type="ARBA" id="ARBA00006532"/>
    </source>
</evidence>
<name>A0A2U1UPY6_9GAMM</name>
<evidence type="ECO:0000313" key="5">
    <source>
        <dbReference type="Proteomes" id="UP000303847"/>
    </source>
</evidence>
<dbReference type="NCBIfam" id="TIGR03993">
    <property type="entry name" value="hydrog_HybE"/>
    <property type="match status" value="1"/>
</dbReference>
<dbReference type="EMBL" id="CP034036">
    <property type="protein sequence ID" value="QCR03967.1"/>
    <property type="molecule type" value="Genomic_DNA"/>
</dbReference>
<proteinExistence type="inferred from homology"/>